<dbReference type="Gene3D" id="3.40.50.300">
    <property type="entry name" value="P-loop containing nucleotide triphosphate hydrolases"/>
    <property type="match status" value="1"/>
</dbReference>
<dbReference type="PANTHER" id="PTHR20953:SF14">
    <property type="entry name" value="PROTEIN SEEDLING PLASTID DEVELOPMENT 1"/>
    <property type="match status" value="1"/>
</dbReference>
<dbReference type="SUPFAM" id="SSF52540">
    <property type="entry name" value="P-loop containing nucleoside triphosphate hydrolases"/>
    <property type="match status" value="1"/>
</dbReference>
<evidence type="ECO:0000313" key="3">
    <source>
        <dbReference type="EMBL" id="KAI7743108.1"/>
    </source>
</evidence>
<dbReference type="CDD" id="cd00009">
    <property type="entry name" value="AAA"/>
    <property type="match status" value="1"/>
</dbReference>
<organism evidence="3 4">
    <name type="scientific">Ambrosia artemisiifolia</name>
    <name type="common">Common ragweed</name>
    <dbReference type="NCBI Taxonomy" id="4212"/>
    <lineage>
        <taxon>Eukaryota</taxon>
        <taxon>Viridiplantae</taxon>
        <taxon>Streptophyta</taxon>
        <taxon>Embryophyta</taxon>
        <taxon>Tracheophyta</taxon>
        <taxon>Spermatophyta</taxon>
        <taxon>Magnoliopsida</taxon>
        <taxon>eudicotyledons</taxon>
        <taxon>Gunneridae</taxon>
        <taxon>Pentapetalae</taxon>
        <taxon>asterids</taxon>
        <taxon>campanulids</taxon>
        <taxon>Asterales</taxon>
        <taxon>Asteraceae</taxon>
        <taxon>Asteroideae</taxon>
        <taxon>Heliantheae alliance</taxon>
        <taxon>Heliantheae</taxon>
        <taxon>Ambrosia</taxon>
    </lineage>
</organism>
<reference evidence="3" key="1">
    <citation type="submission" date="2022-06" db="EMBL/GenBank/DDBJ databases">
        <title>Uncovering the hologenomic basis of an extraordinary plant invasion.</title>
        <authorList>
            <person name="Bieker V.C."/>
            <person name="Martin M.D."/>
            <person name="Gilbert T."/>
            <person name="Hodgins K."/>
            <person name="Battlay P."/>
            <person name="Petersen B."/>
            <person name="Wilson J."/>
        </authorList>
    </citation>
    <scope>NUCLEOTIDE SEQUENCE</scope>
    <source>
        <strain evidence="3">AA19_3_7</strain>
        <tissue evidence="3">Leaf</tissue>
    </source>
</reference>
<dbReference type="Gene3D" id="3.40.50.720">
    <property type="entry name" value="NAD(P)-binding Rossmann-like Domain"/>
    <property type="match status" value="1"/>
</dbReference>
<dbReference type="InterPro" id="IPR027417">
    <property type="entry name" value="P-loop_NTPase"/>
</dbReference>
<name>A0AAD5CJS0_AMBAR</name>
<dbReference type="InterPro" id="IPR036291">
    <property type="entry name" value="NAD(P)-bd_dom_sf"/>
</dbReference>
<dbReference type="InterPro" id="IPR006096">
    <property type="entry name" value="Glu/Leu/Phe/Val/Trp_DH_C"/>
</dbReference>
<feature type="compositionally biased region" description="Basic and acidic residues" evidence="1">
    <location>
        <begin position="240"/>
        <end position="253"/>
    </location>
</feature>
<dbReference type="SUPFAM" id="SSF51735">
    <property type="entry name" value="NAD(P)-binding Rossmann-fold domains"/>
    <property type="match status" value="1"/>
</dbReference>
<evidence type="ECO:0000259" key="2">
    <source>
        <dbReference type="SMART" id="SM00382"/>
    </source>
</evidence>
<feature type="domain" description="AAA+ ATPase" evidence="2">
    <location>
        <begin position="109"/>
        <end position="292"/>
    </location>
</feature>
<dbReference type="GO" id="GO:0016491">
    <property type="term" value="F:oxidoreductase activity"/>
    <property type="evidence" value="ECO:0007669"/>
    <property type="project" value="InterPro"/>
</dbReference>
<feature type="compositionally biased region" description="Polar residues" evidence="1">
    <location>
        <begin position="228"/>
        <end position="237"/>
    </location>
</feature>
<dbReference type="PANTHER" id="PTHR20953">
    <property type="entry name" value="KINASE-RELATED"/>
    <property type="match status" value="1"/>
</dbReference>
<dbReference type="InterPro" id="IPR003593">
    <property type="entry name" value="AAA+_ATPase"/>
</dbReference>
<dbReference type="GO" id="GO:0006520">
    <property type="term" value="P:amino acid metabolic process"/>
    <property type="evidence" value="ECO:0007669"/>
    <property type="project" value="InterPro"/>
</dbReference>
<accession>A0AAD5CJS0</accession>
<feature type="non-terminal residue" evidence="3">
    <location>
        <position position="1"/>
    </location>
</feature>
<dbReference type="Proteomes" id="UP001206925">
    <property type="component" value="Unassembled WGS sequence"/>
</dbReference>
<comment type="caution">
    <text evidence="3">The sequence shown here is derived from an EMBL/GenBank/DDBJ whole genome shotgun (WGS) entry which is preliminary data.</text>
</comment>
<protein>
    <recommendedName>
        <fullName evidence="2">AAA+ ATPase domain-containing protein</fullName>
    </recommendedName>
</protein>
<evidence type="ECO:0000256" key="1">
    <source>
        <dbReference type="SAM" id="MobiDB-lite"/>
    </source>
</evidence>
<feature type="region of interest" description="Disordered" evidence="1">
    <location>
        <begin position="212"/>
        <end position="253"/>
    </location>
</feature>
<proteinExistence type="predicted"/>
<evidence type="ECO:0000313" key="4">
    <source>
        <dbReference type="Proteomes" id="UP001206925"/>
    </source>
</evidence>
<dbReference type="SMART" id="SM00382">
    <property type="entry name" value="AAA"/>
    <property type="match status" value="1"/>
</dbReference>
<dbReference type="Pfam" id="PF00208">
    <property type="entry name" value="ELFV_dehydrog"/>
    <property type="match status" value="1"/>
</dbReference>
<sequence length="399" mass="43427">MDLEAGEDALGSSTVDFRLSHRSSDSSPSSSTIGMICKFVTRIRELDSNSRIGFNTVGEFSDDNRSGIDHSLHRISAICNRRRQIIGLTCRVGRAISGSAEIVRDLVEGGGSILVIRPPGGGKTTLIREIARILADERKKRVVIIDTSNEIGGDGDVPHSGIGRARRMQVPNVNMQHNVVIMDVFSTPCGSPEVQIWVGCVGWVMGLNRLSTQRQQPTPAPRVAGDSHNGQPSSLEDLSSDEKTLTREELQEQEAQRRSKLVYELMIASHSINFEAPLGGRLQRDVVLYLGQRRYLLNMDCRSKGYVLLSRTLETSAHGSRGWCRKLVAVSGDSGVVQNSKGIDIPALLEHNKKTGCIMGFEGAGEMNGDELLVFKCDVLVPCTSGGVITSRENAGDDE</sequence>
<dbReference type="EMBL" id="JAMZMK010007813">
    <property type="protein sequence ID" value="KAI7743108.1"/>
    <property type="molecule type" value="Genomic_DNA"/>
</dbReference>
<keyword evidence="4" id="KW-1185">Reference proteome</keyword>
<dbReference type="AlphaFoldDB" id="A0AAD5CJS0"/>
<gene>
    <name evidence="3" type="ORF">M8C21_013602</name>
</gene>